<organism evidence="1 2">
    <name type="scientific">Gallionella capsiferriformans (strain ES-2)</name>
    <name type="common">Gallionella ferruginea capsiferriformans (strain ES-2)</name>
    <dbReference type="NCBI Taxonomy" id="395494"/>
    <lineage>
        <taxon>Bacteria</taxon>
        <taxon>Pseudomonadati</taxon>
        <taxon>Pseudomonadota</taxon>
        <taxon>Betaproteobacteria</taxon>
        <taxon>Nitrosomonadales</taxon>
        <taxon>Gallionellaceae</taxon>
        <taxon>Gallionella</taxon>
    </lineage>
</organism>
<evidence type="ECO:0000313" key="2">
    <source>
        <dbReference type="Proteomes" id="UP000001235"/>
    </source>
</evidence>
<dbReference type="OrthoDB" id="9958279at2"/>
<evidence type="ECO:0000313" key="1">
    <source>
        <dbReference type="EMBL" id="ADL54982.1"/>
    </source>
</evidence>
<dbReference type="HOGENOM" id="CLU_2879409_0_0_4"/>
<dbReference type="KEGG" id="gca:Galf_0950"/>
<name>D9SEK6_GALCS</name>
<dbReference type="Proteomes" id="UP000001235">
    <property type="component" value="Chromosome"/>
</dbReference>
<accession>D9SEK6</accession>
<dbReference type="RefSeq" id="WP_013292922.1">
    <property type="nucleotide sequence ID" value="NC_014394.1"/>
</dbReference>
<protein>
    <submittedName>
        <fullName evidence="1">Uncharacterized protein</fullName>
    </submittedName>
</protein>
<gene>
    <name evidence="1" type="ordered locus">Galf_0950</name>
</gene>
<keyword evidence="2" id="KW-1185">Reference proteome</keyword>
<dbReference type="AlphaFoldDB" id="D9SEK6"/>
<proteinExistence type="predicted"/>
<dbReference type="STRING" id="395494.Galf_0950"/>
<reference evidence="1 2" key="1">
    <citation type="submission" date="2010-08" db="EMBL/GenBank/DDBJ databases">
        <title>Complete sequence of Gallionella capsiferriformans ES-2.</title>
        <authorList>
            <consortium name="US DOE Joint Genome Institute"/>
            <person name="Lucas S."/>
            <person name="Copeland A."/>
            <person name="Lapidus A."/>
            <person name="Cheng J.-F."/>
            <person name="Bruce D."/>
            <person name="Goodwin L."/>
            <person name="Pitluck S."/>
            <person name="Chertkov O."/>
            <person name="Davenport K.W."/>
            <person name="Detter J.C."/>
            <person name="Han C."/>
            <person name="Tapia R."/>
            <person name="Land M."/>
            <person name="Hauser L."/>
            <person name="Chang Y.-J."/>
            <person name="Jeffries C."/>
            <person name="Kyrpides N."/>
            <person name="Ivanova N."/>
            <person name="Mikhailova N."/>
            <person name="Shelobolina E.S."/>
            <person name="Picardal F."/>
            <person name="Roden E."/>
            <person name="Emerson D."/>
            <person name="Woyke T."/>
        </authorList>
    </citation>
    <scope>NUCLEOTIDE SEQUENCE [LARGE SCALE GENOMIC DNA]</scope>
    <source>
        <strain evidence="1 2">ES-2</strain>
    </source>
</reference>
<sequence>MGALFDMKSFFAWLESAGEHELLQRRDQLQYAINHKLTEGGVIADARYLLKEIEQEMLARTMR</sequence>
<dbReference type="EMBL" id="CP002159">
    <property type="protein sequence ID" value="ADL54982.1"/>
    <property type="molecule type" value="Genomic_DNA"/>
</dbReference>